<protein>
    <submittedName>
        <fullName evidence="1">Uncharacterized protein</fullName>
    </submittedName>
</protein>
<proteinExistence type="predicted"/>
<reference evidence="1" key="1">
    <citation type="journal article" date="2021" name="Proc. Natl. Acad. Sci. U.S.A.">
        <title>A Catalog of Tens of Thousands of Viruses from Human Metagenomes Reveals Hidden Associations with Chronic Diseases.</title>
        <authorList>
            <person name="Tisza M.J."/>
            <person name="Buck C.B."/>
        </authorList>
    </citation>
    <scope>NUCLEOTIDE SEQUENCE</scope>
    <source>
        <strain evidence="1">Ct3tr1</strain>
    </source>
</reference>
<accession>A0A8S5TQA5</accession>
<evidence type="ECO:0000313" key="1">
    <source>
        <dbReference type="EMBL" id="DAF65326.1"/>
    </source>
</evidence>
<sequence>MKERSQIETIHSNLDIIVCWIEYLAEYPY</sequence>
<organism evidence="1">
    <name type="scientific">Siphoviridae sp. ct3tr1</name>
    <dbReference type="NCBI Taxonomy" id="2827773"/>
    <lineage>
        <taxon>Viruses</taxon>
        <taxon>Duplodnaviria</taxon>
        <taxon>Heunggongvirae</taxon>
        <taxon>Uroviricota</taxon>
        <taxon>Caudoviricetes</taxon>
    </lineage>
</organism>
<dbReference type="EMBL" id="BK032877">
    <property type="protein sequence ID" value="DAF65326.1"/>
    <property type="molecule type" value="Genomic_DNA"/>
</dbReference>
<name>A0A8S5TQA5_9CAUD</name>